<sequence>MKSRALLISAAASGCGKTTVTLGLLRALRNRGLRVGAAKVGPDFIDSAFHRVAAGKRSATLDLWGMREQTLRAELAAVAAESDIVLVEGVMGLFDGARDGSGSSAQLAELLDLPVVLVLDVAAQATTAAAVAFGLARYHPNLRVVGAILNRVGSPGHAAMIVPALDAIGLRCLGALAREGALALPERHLGLVQAREHRELESFLDAAAAACESQLDIDALLALASPLPDLAAPSEPPLAPLGARIAIADDLAFAFSYAHITEGWRRAGARLSFFSPLADEGPEREADAIYLPGGYPELHAAKLAAATNFRAGMEAARARGAAIYGECGGYMVLGESLADRDAREHAMLGFLPLRFSFAQPRMHLGYREVRPLADTPFARAGAPLRGHEFHFASVEREPEATALFETREEGRGSLRLGMREGNVHGSFLHLLDRREA</sequence>
<dbReference type="InterPro" id="IPR029062">
    <property type="entry name" value="Class_I_gatase-like"/>
</dbReference>
<dbReference type="Pfam" id="PF01656">
    <property type="entry name" value="CbiA"/>
    <property type="match status" value="1"/>
</dbReference>
<evidence type="ECO:0000259" key="8">
    <source>
        <dbReference type="Pfam" id="PF07685"/>
    </source>
</evidence>
<dbReference type="GO" id="GO:0005524">
    <property type="term" value="F:ATP binding"/>
    <property type="evidence" value="ECO:0007669"/>
    <property type="project" value="UniProtKB-KW"/>
</dbReference>
<dbReference type="Gene3D" id="3.40.50.300">
    <property type="entry name" value="P-loop containing nucleotide triphosphate hydrolases"/>
    <property type="match status" value="2"/>
</dbReference>
<comment type="caution">
    <text evidence="9">The sequence shown here is derived from an EMBL/GenBank/DDBJ whole genome shotgun (WGS) entry which is preliminary data.</text>
</comment>
<proteinExistence type="inferred from homology"/>
<evidence type="ECO:0000256" key="4">
    <source>
        <dbReference type="ARBA" id="ARBA00022840"/>
    </source>
</evidence>
<evidence type="ECO:0000256" key="2">
    <source>
        <dbReference type="ARBA" id="ARBA00022598"/>
    </source>
</evidence>
<protein>
    <submittedName>
        <fullName evidence="9">Cobyrinic acid a,c-diamide synthase</fullName>
    </submittedName>
</protein>
<evidence type="ECO:0000256" key="5">
    <source>
        <dbReference type="ARBA" id="ARBA00022842"/>
    </source>
</evidence>
<keyword evidence="5" id="KW-0460">Magnesium</keyword>
<dbReference type="SUPFAM" id="SSF52540">
    <property type="entry name" value="P-loop containing nucleoside triphosphate hydrolases"/>
    <property type="match status" value="1"/>
</dbReference>
<evidence type="ECO:0000256" key="6">
    <source>
        <dbReference type="ARBA" id="ARBA00022962"/>
    </source>
</evidence>
<name>E6PFW5_9ZZZZ</name>
<dbReference type="InterPro" id="IPR011698">
    <property type="entry name" value="GATase_3"/>
</dbReference>
<dbReference type="GO" id="GO:0042242">
    <property type="term" value="F:cobyrinic acid a,c-diamide synthase activity"/>
    <property type="evidence" value="ECO:0007669"/>
    <property type="project" value="InterPro"/>
</dbReference>
<organism evidence="9">
    <name type="scientific">mine drainage metagenome</name>
    <dbReference type="NCBI Taxonomy" id="410659"/>
    <lineage>
        <taxon>unclassified sequences</taxon>
        <taxon>metagenomes</taxon>
        <taxon>ecological metagenomes</taxon>
    </lineage>
</organism>
<dbReference type="PROSITE" id="PS51257">
    <property type="entry name" value="PROKAR_LIPOPROTEIN"/>
    <property type="match status" value="1"/>
</dbReference>
<dbReference type="SUPFAM" id="SSF52317">
    <property type="entry name" value="Class I glutamine amidotransferase-like"/>
    <property type="match status" value="1"/>
</dbReference>
<evidence type="ECO:0000313" key="9">
    <source>
        <dbReference type="EMBL" id="CBH75352.1"/>
    </source>
</evidence>
<dbReference type="Pfam" id="PF07685">
    <property type="entry name" value="GATase_3"/>
    <property type="match status" value="1"/>
</dbReference>
<gene>
    <name evidence="9" type="primary">cobB</name>
    <name evidence="9" type="ORF">CARN1_1369</name>
</gene>
<evidence type="ECO:0000256" key="3">
    <source>
        <dbReference type="ARBA" id="ARBA00022741"/>
    </source>
</evidence>
<keyword evidence="4" id="KW-0067">ATP-binding</keyword>
<evidence type="ECO:0000256" key="1">
    <source>
        <dbReference type="ARBA" id="ARBA00001946"/>
    </source>
</evidence>
<keyword evidence="6" id="KW-0315">Glutamine amidotransferase</keyword>
<keyword evidence="2" id="KW-0436">Ligase</keyword>
<keyword evidence="3" id="KW-0547">Nucleotide-binding</keyword>
<reference evidence="9" key="1">
    <citation type="submission" date="2009-10" db="EMBL/GenBank/DDBJ databases">
        <title>Diversity of trophic interactions inside an arsenic-rich microbial ecosystem.</title>
        <authorList>
            <person name="Bertin P.N."/>
            <person name="Heinrich-Salmeron A."/>
            <person name="Pelletier E."/>
            <person name="Goulhen-Chollet F."/>
            <person name="Arsene-Ploetze F."/>
            <person name="Gallien S."/>
            <person name="Calteau A."/>
            <person name="Vallenet D."/>
            <person name="Casiot C."/>
            <person name="Chane-Woon-Ming B."/>
            <person name="Giloteaux L."/>
            <person name="Barakat M."/>
            <person name="Bonnefoy V."/>
            <person name="Bruneel O."/>
            <person name="Chandler M."/>
            <person name="Cleiss J."/>
            <person name="Duran R."/>
            <person name="Elbaz-Poulichet F."/>
            <person name="Fonknechten N."/>
            <person name="Lauga B."/>
            <person name="Mornico D."/>
            <person name="Ortet P."/>
            <person name="Schaeffer C."/>
            <person name="Siguier P."/>
            <person name="Alexander Thil Smith A."/>
            <person name="Van Dorsselaer A."/>
            <person name="Weissenbach J."/>
            <person name="Medigue C."/>
            <person name="Le Paslier D."/>
        </authorList>
    </citation>
    <scope>NUCLEOTIDE SEQUENCE</scope>
</reference>
<feature type="domain" description="CobQ/CobB/MinD/ParA nucleotide binding" evidence="7">
    <location>
        <begin position="8"/>
        <end position="189"/>
    </location>
</feature>
<evidence type="ECO:0000259" key="7">
    <source>
        <dbReference type="Pfam" id="PF01656"/>
    </source>
</evidence>
<dbReference type="NCBIfam" id="NF002204">
    <property type="entry name" value="PRK01077.1"/>
    <property type="match status" value="1"/>
</dbReference>
<dbReference type="InterPro" id="IPR004484">
    <property type="entry name" value="CbiA/CobB_synth"/>
</dbReference>
<dbReference type="NCBIfam" id="TIGR00379">
    <property type="entry name" value="cobB"/>
    <property type="match status" value="1"/>
</dbReference>
<dbReference type="InterPro" id="IPR027417">
    <property type="entry name" value="P-loop_NTPase"/>
</dbReference>
<dbReference type="PROSITE" id="PS51274">
    <property type="entry name" value="GATASE_COBBQ"/>
    <property type="match status" value="1"/>
</dbReference>
<dbReference type="EMBL" id="CABL01000008">
    <property type="protein sequence ID" value="CBH75352.1"/>
    <property type="molecule type" value="Genomic_DNA"/>
</dbReference>
<dbReference type="Gene3D" id="3.40.50.880">
    <property type="match status" value="1"/>
</dbReference>
<feature type="domain" description="CobB/CobQ-like glutamine amidotransferase" evidence="8">
    <location>
        <begin position="245"/>
        <end position="431"/>
    </location>
</feature>
<dbReference type="AlphaFoldDB" id="E6PFW5"/>
<accession>E6PFW5</accession>
<dbReference type="HAMAP" id="MF_00027">
    <property type="entry name" value="CobB_CbiA"/>
    <property type="match status" value="1"/>
</dbReference>
<dbReference type="PANTHER" id="PTHR43873:SF1">
    <property type="entry name" value="COBYRINATE A,C-DIAMIDE SYNTHASE"/>
    <property type="match status" value="1"/>
</dbReference>
<dbReference type="PANTHER" id="PTHR43873">
    <property type="entry name" value="COBYRINATE A,C-DIAMIDE SYNTHASE"/>
    <property type="match status" value="1"/>
</dbReference>
<dbReference type="InterPro" id="IPR002586">
    <property type="entry name" value="CobQ/CobB/MinD/ParA_Nub-bd_dom"/>
</dbReference>
<comment type="cofactor">
    <cofactor evidence="1">
        <name>Mg(2+)</name>
        <dbReference type="ChEBI" id="CHEBI:18420"/>
    </cofactor>
</comment>